<dbReference type="InterPro" id="IPR026055">
    <property type="entry name" value="FAR"/>
</dbReference>
<organism evidence="3 4">
    <name type="scientific">Operophtera brumata</name>
    <name type="common">Winter moth</name>
    <name type="synonym">Phalaena brumata</name>
    <dbReference type="NCBI Taxonomy" id="104452"/>
    <lineage>
        <taxon>Eukaryota</taxon>
        <taxon>Metazoa</taxon>
        <taxon>Ecdysozoa</taxon>
        <taxon>Arthropoda</taxon>
        <taxon>Hexapoda</taxon>
        <taxon>Insecta</taxon>
        <taxon>Pterygota</taxon>
        <taxon>Neoptera</taxon>
        <taxon>Endopterygota</taxon>
        <taxon>Lepidoptera</taxon>
        <taxon>Glossata</taxon>
        <taxon>Ditrysia</taxon>
        <taxon>Geometroidea</taxon>
        <taxon>Geometridae</taxon>
        <taxon>Larentiinae</taxon>
        <taxon>Operophtera</taxon>
    </lineage>
</organism>
<accession>A0A0L7KWU8</accession>
<dbReference type="Pfam" id="PF07993">
    <property type="entry name" value="NAD_binding_4"/>
    <property type="match status" value="1"/>
</dbReference>
<gene>
    <name evidence="3" type="ORF">OBRU01_19785</name>
</gene>
<dbReference type="Gene3D" id="3.40.50.720">
    <property type="entry name" value="NAD(P)-binding Rossmann-like Domain"/>
    <property type="match status" value="1"/>
</dbReference>
<sequence>MTPDQIEMEALPDRIAETFKDMKVLITGGTGFMGKVLVEKLLRYVPLCFSICDHGSPPDRVAETFSRMKVLITGGTGFMEKVPVEKLL</sequence>
<proteinExistence type="inferred from homology"/>
<dbReference type="GO" id="GO:0035336">
    <property type="term" value="P:long-chain fatty-acyl-CoA metabolic process"/>
    <property type="evidence" value="ECO:0007669"/>
    <property type="project" value="TreeGrafter"/>
</dbReference>
<keyword evidence="1" id="KW-0560">Oxidoreductase</keyword>
<keyword evidence="1" id="KW-0521">NADP</keyword>
<evidence type="ECO:0000259" key="2">
    <source>
        <dbReference type="Pfam" id="PF07993"/>
    </source>
</evidence>
<evidence type="ECO:0000313" key="4">
    <source>
        <dbReference type="Proteomes" id="UP000037510"/>
    </source>
</evidence>
<feature type="non-terminal residue" evidence="3">
    <location>
        <position position="88"/>
    </location>
</feature>
<evidence type="ECO:0000256" key="1">
    <source>
        <dbReference type="RuleBase" id="RU363097"/>
    </source>
</evidence>
<dbReference type="AlphaFoldDB" id="A0A0L7KWU8"/>
<keyword evidence="4" id="KW-1185">Reference proteome</keyword>
<reference evidence="3 4" key="1">
    <citation type="journal article" date="2015" name="Genome Biol. Evol.">
        <title>The genome of winter moth (Operophtera brumata) provides a genomic perspective on sexual dimorphism and phenology.</title>
        <authorList>
            <person name="Derks M.F."/>
            <person name="Smit S."/>
            <person name="Salis L."/>
            <person name="Schijlen E."/>
            <person name="Bossers A."/>
            <person name="Mateman C."/>
            <person name="Pijl A.S."/>
            <person name="de Ridder D."/>
            <person name="Groenen M.A."/>
            <person name="Visser M.E."/>
            <person name="Megens H.J."/>
        </authorList>
    </citation>
    <scope>NUCLEOTIDE SEQUENCE [LARGE SCALE GENOMIC DNA]</scope>
    <source>
        <strain evidence="3">WM2013NL</strain>
        <tissue evidence="3">Head and thorax</tissue>
    </source>
</reference>
<dbReference type="PANTHER" id="PTHR11011:SF61">
    <property type="entry name" value="FATTY ACYL-COA REDUCTASE"/>
    <property type="match status" value="1"/>
</dbReference>
<dbReference type="GO" id="GO:0005777">
    <property type="term" value="C:peroxisome"/>
    <property type="evidence" value="ECO:0007669"/>
    <property type="project" value="TreeGrafter"/>
</dbReference>
<comment type="function">
    <text evidence="1">Catalyzes the reduction of fatty acyl-CoA to fatty alcohols.</text>
</comment>
<keyword evidence="1" id="KW-0444">Lipid biosynthesis</keyword>
<dbReference type="STRING" id="104452.A0A0L7KWU8"/>
<feature type="domain" description="Thioester reductase (TE)" evidence="2">
    <location>
        <begin position="26"/>
        <end position="46"/>
    </location>
</feature>
<protein>
    <recommendedName>
        <fullName evidence="1">Fatty acyl-CoA reductase</fullName>
        <ecNumber evidence="1">1.2.1.84</ecNumber>
    </recommendedName>
</protein>
<comment type="catalytic activity">
    <reaction evidence="1">
        <text>a long-chain fatty acyl-CoA + 2 NADPH + 2 H(+) = a long-chain primary fatty alcohol + 2 NADP(+) + CoA</text>
        <dbReference type="Rhea" id="RHEA:52716"/>
        <dbReference type="ChEBI" id="CHEBI:15378"/>
        <dbReference type="ChEBI" id="CHEBI:57287"/>
        <dbReference type="ChEBI" id="CHEBI:57783"/>
        <dbReference type="ChEBI" id="CHEBI:58349"/>
        <dbReference type="ChEBI" id="CHEBI:77396"/>
        <dbReference type="ChEBI" id="CHEBI:83139"/>
        <dbReference type="EC" id="1.2.1.84"/>
    </reaction>
</comment>
<dbReference type="EMBL" id="JTDY01004964">
    <property type="protein sequence ID" value="KOB67541.1"/>
    <property type="molecule type" value="Genomic_DNA"/>
</dbReference>
<comment type="similarity">
    <text evidence="1">Belongs to the fatty acyl-CoA reductase family.</text>
</comment>
<dbReference type="InterPro" id="IPR013120">
    <property type="entry name" value="FAR_NAD-bd"/>
</dbReference>
<keyword evidence="1" id="KW-0443">Lipid metabolism</keyword>
<dbReference type="GO" id="GO:0102965">
    <property type="term" value="F:alcohol-forming long-chain fatty acyl-CoA reductase activity"/>
    <property type="evidence" value="ECO:0007669"/>
    <property type="project" value="UniProtKB-EC"/>
</dbReference>
<comment type="caution">
    <text evidence="3">The sequence shown here is derived from an EMBL/GenBank/DDBJ whole genome shotgun (WGS) entry which is preliminary data.</text>
</comment>
<dbReference type="InterPro" id="IPR036291">
    <property type="entry name" value="NAD(P)-bd_dom_sf"/>
</dbReference>
<dbReference type="PANTHER" id="PTHR11011">
    <property type="entry name" value="MALE STERILITY PROTEIN 2-RELATED"/>
    <property type="match status" value="1"/>
</dbReference>
<dbReference type="GO" id="GO:0080019">
    <property type="term" value="F:alcohol-forming very long-chain fatty acyl-CoA reductase activity"/>
    <property type="evidence" value="ECO:0007669"/>
    <property type="project" value="InterPro"/>
</dbReference>
<dbReference type="SUPFAM" id="SSF51735">
    <property type="entry name" value="NAD(P)-binding Rossmann-fold domains"/>
    <property type="match status" value="1"/>
</dbReference>
<dbReference type="Proteomes" id="UP000037510">
    <property type="component" value="Unassembled WGS sequence"/>
</dbReference>
<name>A0A0L7KWU8_OPEBR</name>
<dbReference type="EC" id="1.2.1.84" evidence="1"/>
<evidence type="ECO:0000313" key="3">
    <source>
        <dbReference type="EMBL" id="KOB67541.1"/>
    </source>
</evidence>